<evidence type="ECO:0000313" key="2">
    <source>
        <dbReference type="Proteomes" id="UP000000851"/>
    </source>
</evidence>
<evidence type="ECO:0000313" key="1">
    <source>
        <dbReference type="EMBL" id="ACU76046.1"/>
    </source>
</evidence>
<dbReference type="InParanoid" id="C7Q733"/>
<gene>
    <name evidence="1" type="ordered locus">Caci_7217</name>
</gene>
<dbReference type="SMART" id="SM00028">
    <property type="entry name" value="TPR"/>
    <property type="match status" value="5"/>
</dbReference>
<keyword evidence="2" id="KW-1185">Reference proteome</keyword>
<dbReference type="AlphaFoldDB" id="C7Q733"/>
<dbReference type="KEGG" id="cai:Caci_7217"/>
<dbReference type="Gene3D" id="1.25.40.10">
    <property type="entry name" value="Tetratricopeptide repeat domain"/>
    <property type="match status" value="4"/>
</dbReference>
<reference evidence="1 2" key="1">
    <citation type="journal article" date="2009" name="Stand. Genomic Sci.">
        <title>Complete genome sequence of Catenulispora acidiphila type strain (ID 139908).</title>
        <authorList>
            <person name="Copeland A."/>
            <person name="Lapidus A."/>
            <person name="Glavina Del Rio T."/>
            <person name="Nolan M."/>
            <person name="Lucas S."/>
            <person name="Chen F."/>
            <person name="Tice H."/>
            <person name="Cheng J.F."/>
            <person name="Bruce D."/>
            <person name="Goodwin L."/>
            <person name="Pitluck S."/>
            <person name="Mikhailova N."/>
            <person name="Pati A."/>
            <person name="Ivanova N."/>
            <person name="Mavromatis K."/>
            <person name="Chen A."/>
            <person name="Palaniappan K."/>
            <person name="Chain P."/>
            <person name="Land M."/>
            <person name="Hauser L."/>
            <person name="Chang Y.J."/>
            <person name="Jeffries C.D."/>
            <person name="Chertkov O."/>
            <person name="Brettin T."/>
            <person name="Detter J.C."/>
            <person name="Han C."/>
            <person name="Ali Z."/>
            <person name="Tindall B.J."/>
            <person name="Goker M."/>
            <person name="Bristow J."/>
            <person name="Eisen J.A."/>
            <person name="Markowitz V."/>
            <person name="Hugenholtz P."/>
            <person name="Kyrpides N.C."/>
            <person name="Klenk H.P."/>
        </authorList>
    </citation>
    <scope>NUCLEOTIDE SEQUENCE [LARGE SCALE GENOMIC DNA]</scope>
    <source>
        <strain evidence="2">DSM 44928 / JCM 14897 / NBRC 102108 / NRRL B-24433 / ID139908</strain>
    </source>
</reference>
<dbReference type="HOGENOM" id="CLU_296100_0_0_11"/>
<organism evidence="1 2">
    <name type="scientific">Catenulispora acidiphila (strain DSM 44928 / JCM 14897 / NBRC 102108 / NRRL B-24433 / ID139908)</name>
    <dbReference type="NCBI Taxonomy" id="479433"/>
    <lineage>
        <taxon>Bacteria</taxon>
        <taxon>Bacillati</taxon>
        <taxon>Actinomycetota</taxon>
        <taxon>Actinomycetes</taxon>
        <taxon>Catenulisporales</taxon>
        <taxon>Catenulisporaceae</taxon>
        <taxon>Catenulispora</taxon>
    </lineage>
</organism>
<dbReference type="STRING" id="479433.Caci_7217"/>
<dbReference type="Pfam" id="PF13374">
    <property type="entry name" value="TPR_10"/>
    <property type="match status" value="1"/>
</dbReference>
<proteinExistence type="predicted"/>
<dbReference type="Proteomes" id="UP000000851">
    <property type="component" value="Chromosome"/>
</dbReference>
<dbReference type="InterPro" id="IPR011990">
    <property type="entry name" value="TPR-like_helical_dom_sf"/>
</dbReference>
<protein>
    <submittedName>
        <fullName evidence="1">Tetratricopeptide TPR_4</fullName>
    </submittedName>
</protein>
<dbReference type="EMBL" id="CP001700">
    <property type="protein sequence ID" value="ACU76046.1"/>
    <property type="molecule type" value="Genomic_DNA"/>
</dbReference>
<dbReference type="InterPro" id="IPR019734">
    <property type="entry name" value="TPR_rpt"/>
</dbReference>
<dbReference type="PANTHER" id="PTHR19959:SF119">
    <property type="entry name" value="FUNGAL LIPASE-LIKE DOMAIN-CONTAINING PROTEIN"/>
    <property type="match status" value="1"/>
</dbReference>
<sequence>MYQQIFRIENGIGIAVMGADLHVYGDGVPLFLLSEWRGAPETDPGFLAEPPSRMLNARFEVVGFTGRESELGELRDWRMSRPRLDVRWLRGPGGAGKSRLAAQISAAAVADGWKVVTAVHGPGAFISSAASQDLRAESANGLLLVVDYAEQWPYTHLMTLLSNRLLFHSQVRTRVLLIARTAEMWPAVAATLTDQQISTSAQVIEPLPEDGEDRSQMFTAARDAFADVYRRGAVTGPSGREIPADLEDLPPPVSLTDPAFGLTLAVHMAALVAVDARINGDRTPRDMAGLTIYLLNREHRHWRLLHGDPDYELNPGERTYRTPPSVMNHAVFAAALTGATDRTAAMAALSRLGLDQNPEQIVGDHAVCYPPPEAELALEPLYPDRLAEDFLALTIPGHQYHAEYPDQTWAPSTTAGLLARGSQARAASWTPRAVIFLAAAAERWPHVGEQCLYPVLLADPALAPDAGAAALSALSGLDDAPIALFEAVEPLLPRRSVELDTGIAAVARRLARKRLAETDDLQAQAWIHSDLAYRLANAGLWDEAKNEGLRAVRLTVDLAKQDPAAHTGLMATTMADYAAHLLAAGQTAEALNASRLAVSALKRLAAKRPGEFDAVLASSLQNLTSVEGRQGRPDPDTAAETVDLYRRLAYDDPATFDRFLADALSNLASTLGGNHRAAQALAVAREGLEVIRRLAAQEPARYEPDLAQALIGISFRAADMGHDEEAERAAAEAVRLLRVHAAANRDVYQPELARALGRLAGALGARGRYQDALVQHREATAVCRELADRLPAVHEPQLALSLHNEGVALSRTGRHAEALERTRESAAVWRRLAAGDADAYSYRLAHALTTLAVHLSEHDQAAEALSVAEEAVAIHERLTASDPEPHRVLLAEALANLSGYLSAVGRREAALDAAERAVEGLRQAAEDVPAVRPALAIALNKLGLRREDVGRQGAAIEALSEAVALYRGLVAAHPGLYEDDLAGVSENLAWLLRT</sequence>
<accession>C7Q733</accession>
<name>C7Q733_CATAD</name>
<dbReference type="PANTHER" id="PTHR19959">
    <property type="entry name" value="KINESIN LIGHT CHAIN"/>
    <property type="match status" value="1"/>
</dbReference>
<dbReference type="eggNOG" id="COG0457">
    <property type="taxonomic scope" value="Bacteria"/>
</dbReference>
<dbReference type="SUPFAM" id="SSF48452">
    <property type="entry name" value="TPR-like"/>
    <property type="match status" value="3"/>
</dbReference>